<reference evidence="2 3" key="1">
    <citation type="submission" date="2024-09" db="EMBL/GenBank/DDBJ databases">
        <title>Chromosome-scale assembly of Riccia sorocarpa.</title>
        <authorList>
            <person name="Paukszto L."/>
        </authorList>
    </citation>
    <scope>NUCLEOTIDE SEQUENCE [LARGE SCALE GENOMIC DNA]</scope>
    <source>
        <strain evidence="2">LP-2024</strain>
        <tissue evidence="2">Aerial parts of the thallus</tissue>
    </source>
</reference>
<keyword evidence="3" id="KW-1185">Reference proteome</keyword>
<dbReference type="Proteomes" id="UP001633002">
    <property type="component" value="Unassembled WGS sequence"/>
</dbReference>
<evidence type="ECO:0000313" key="2">
    <source>
        <dbReference type="EMBL" id="KAL3681386.1"/>
    </source>
</evidence>
<feature type="region of interest" description="Disordered" evidence="1">
    <location>
        <begin position="1"/>
        <end position="56"/>
    </location>
</feature>
<evidence type="ECO:0000256" key="1">
    <source>
        <dbReference type="SAM" id="MobiDB-lite"/>
    </source>
</evidence>
<name>A0ABD3GUC1_9MARC</name>
<accession>A0ABD3GUC1</accession>
<dbReference type="EMBL" id="JBJQOH010000007">
    <property type="protein sequence ID" value="KAL3681386.1"/>
    <property type="molecule type" value="Genomic_DNA"/>
</dbReference>
<evidence type="ECO:0000313" key="3">
    <source>
        <dbReference type="Proteomes" id="UP001633002"/>
    </source>
</evidence>
<organism evidence="2 3">
    <name type="scientific">Riccia sorocarpa</name>
    <dbReference type="NCBI Taxonomy" id="122646"/>
    <lineage>
        <taxon>Eukaryota</taxon>
        <taxon>Viridiplantae</taxon>
        <taxon>Streptophyta</taxon>
        <taxon>Embryophyta</taxon>
        <taxon>Marchantiophyta</taxon>
        <taxon>Marchantiopsida</taxon>
        <taxon>Marchantiidae</taxon>
        <taxon>Marchantiales</taxon>
        <taxon>Ricciaceae</taxon>
        <taxon>Riccia</taxon>
    </lineage>
</organism>
<dbReference type="AlphaFoldDB" id="A0ABD3GUC1"/>
<protein>
    <submittedName>
        <fullName evidence="2">Uncharacterized protein</fullName>
    </submittedName>
</protein>
<comment type="caution">
    <text evidence="2">The sequence shown here is derived from an EMBL/GenBank/DDBJ whole genome shotgun (WGS) entry which is preliminary data.</text>
</comment>
<gene>
    <name evidence="2" type="ORF">R1sor_024342</name>
</gene>
<proteinExistence type="predicted"/>
<sequence length="153" mass="16742">MSEKDGVEGFYSDTELRQDPESGGKSGKAEGAVNSSTGEGSVWRWRGQPIGQKSIDEDKKREALAACSDLHATLISCLRKGFTADCSEPQKAFWDCYAEQRGVRGNKIAAWFAPPSFPPSQKKDDAENKQRLAKLVISDVDGGVLVNPYLPEF</sequence>